<dbReference type="AlphaFoldDB" id="A0A4Q1TZW3"/>
<protein>
    <submittedName>
        <fullName evidence="2">Uncharacterized protein</fullName>
    </submittedName>
</protein>
<sequence length="126" mass="14475">MDKGSANRSARHKMNSNAGIRPHRHRLEPIGARGTAADRQIREGRAVRPPHPPYGHLLPEGRRGNRDVAAYLFSPRGEGAGRRMRGPQKPVYPTRSLEVRSHRLSRLRREKIRRRYGRSRSCRSAR</sequence>
<feature type="region of interest" description="Disordered" evidence="1">
    <location>
        <begin position="1"/>
        <end position="126"/>
    </location>
</feature>
<feature type="compositionally biased region" description="Basic residues" evidence="1">
    <location>
        <begin position="102"/>
        <end position="126"/>
    </location>
</feature>
<proteinExistence type="predicted"/>
<organism evidence="2 3">
    <name type="scientific">Rhizobium leguminosarum</name>
    <dbReference type="NCBI Taxonomy" id="384"/>
    <lineage>
        <taxon>Bacteria</taxon>
        <taxon>Pseudomonadati</taxon>
        <taxon>Pseudomonadota</taxon>
        <taxon>Alphaproteobacteria</taxon>
        <taxon>Hyphomicrobiales</taxon>
        <taxon>Rhizobiaceae</taxon>
        <taxon>Rhizobium/Agrobacterium group</taxon>
        <taxon>Rhizobium</taxon>
    </lineage>
</organism>
<gene>
    <name evidence="2" type="ORF">B5P46_15880</name>
</gene>
<comment type="caution">
    <text evidence="2">The sequence shown here is derived from an EMBL/GenBank/DDBJ whole genome shotgun (WGS) entry which is preliminary data.</text>
</comment>
<name>A0A4Q1TZW3_RHILE</name>
<dbReference type="Proteomes" id="UP000290767">
    <property type="component" value="Unassembled WGS sequence"/>
</dbReference>
<evidence type="ECO:0000313" key="2">
    <source>
        <dbReference type="EMBL" id="RXT24772.1"/>
    </source>
</evidence>
<accession>A0A4Q1TZW3</accession>
<evidence type="ECO:0000256" key="1">
    <source>
        <dbReference type="SAM" id="MobiDB-lite"/>
    </source>
</evidence>
<reference evidence="2 3" key="1">
    <citation type="submission" date="2017-03" db="EMBL/GenBank/DDBJ databases">
        <authorList>
            <person name="Safronova V.I."/>
            <person name="Sazanova A.L."/>
            <person name="Chirak E.R."/>
        </authorList>
    </citation>
    <scope>NUCLEOTIDE SEQUENCE [LARGE SCALE GENOMIC DNA]</scope>
    <source>
        <strain evidence="2 3">Tri-43</strain>
    </source>
</reference>
<dbReference type="EMBL" id="MZMU01000011">
    <property type="protein sequence ID" value="RXT24772.1"/>
    <property type="molecule type" value="Genomic_DNA"/>
</dbReference>
<evidence type="ECO:0000313" key="3">
    <source>
        <dbReference type="Proteomes" id="UP000290767"/>
    </source>
</evidence>